<dbReference type="OrthoDB" id="19092at2759"/>
<evidence type="ECO:0000259" key="3">
    <source>
        <dbReference type="PROSITE" id="PS50002"/>
    </source>
</evidence>
<keyword evidence="1 2" id="KW-0728">SH3 domain</keyword>
<comment type="caution">
    <text evidence="4">The sequence shown here is derived from an EMBL/GenBank/DDBJ whole genome shotgun (WGS) entry which is preliminary data.</text>
</comment>
<keyword evidence="5" id="KW-1185">Reference proteome</keyword>
<name>A0A367YI22_9ASCO</name>
<evidence type="ECO:0000256" key="1">
    <source>
        <dbReference type="ARBA" id="ARBA00022443"/>
    </source>
</evidence>
<dbReference type="SUPFAM" id="SSF50044">
    <property type="entry name" value="SH3-domain"/>
    <property type="match status" value="1"/>
</dbReference>
<dbReference type="EMBL" id="QLNQ01000020">
    <property type="protein sequence ID" value="RCK65536.1"/>
    <property type="molecule type" value="Genomic_DNA"/>
</dbReference>
<dbReference type="SMART" id="SM00326">
    <property type="entry name" value="SH3"/>
    <property type="match status" value="1"/>
</dbReference>
<dbReference type="Proteomes" id="UP000253472">
    <property type="component" value="Unassembled WGS sequence"/>
</dbReference>
<dbReference type="PROSITE" id="PS50002">
    <property type="entry name" value="SH3"/>
    <property type="match status" value="1"/>
</dbReference>
<protein>
    <submittedName>
        <fullName evidence="4">NAP1-binding protein 2</fullName>
    </submittedName>
</protein>
<feature type="domain" description="SH3" evidence="3">
    <location>
        <begin position="6"/>
        <end position="67"/>
    </location>
</feature>
<evidence type="ECO:0000313" key="5">
    <source>
        <dbReference type="Proteomes" id="UP000253472"/>
    </source>
</evidence>
<dbReference type="AlphaFoldDB" id="A0A367YI22"/>
<sequence length="99" mass="11545">MSTPDEINCKARAIFDFSAENDNEISLVEGQIIWISYRHGQGWLVAEDPENGENGLVPEDTSRLSVSWKTTTSTVWKMRRRTFRNGSCWRYLAMREMNR</sequence>
<organism evidence="4 5">
    <name type="scientific">Candida viswanathii</name>
    <dbReference type="NCBI Taxonomy" id="5486"/>
    <lineage>
        <taxon>Eukaryota</taxon>
        <taxon>Fungi</taxon>
        <taxon>Dikarya</taxon>
        <taxon>Ascomycota</taxon>
        <taxon>Saccharomycotina</taxon>
        <taxon>Pichiomycetes</taxon>
        <taxon>Debaryomycetaceae</taxon>
        <taxon>Candida/Lodderomyces clade</taxon>
        <taxon>Candida</taxon>
    </lineage>
</organism>
<evidence type="ECO:0000256" key="2">
    <source>
        <dbReference type="PROSITE-ProRule" id="PRU00192"/>
    </source>
</evidence>
<dbReference type="Gene3D" id="2.30.30.40">
    <property type="entry name" value="SH3 Domains"/>
    <property type="match status" value="1"/>
</dbReference>
<dbReference type="STRING" id="5486.A0A367YI22"/>
<dbReference type="InterPro" id="IPR036028">
    <property type="entry name" value="SH3-like_dom_sf"/>
</dbReference>
<dbReference type="InterPro" id="IPR001452">
    <property type="entry name" value="SH3_domain"/>
</dbReference>
<dbReference type="Pfam" id="PF00018">
    <property type="entry name" value="SH3_1"/>
    <property type="match status" value="1"/>
</dbReference>
<gene>
    <name evidence="4" type="primary">NBP2</name>
    <name evidence="4" type="ORF">Cantr_01231</name>
</gene>
<accession>A0A367YI22</accession>
<dbReference type="GO" id="GO:0030447">
    <property type="term" value="P:filamentous growth"/>
    <property type="evidence" value="ECO:0007669"/>
    <property type="project" value="UniProtKB-ARBA"/>
</dbReference>
<proteinExistence type="predicted"/>
<dbReference type="FunFam" id="2.30.30.40:FF:000283">
    <property type="entry name" value="NAP1-binding protein 2"/>
    <property type="match status" value="1"/>
</dbReference>
<evidence type="ECO:0000313" key="4">
    <source>
        <dbReference type="EMBL" id="RCK65536.1"/>
    </source>
</evidence>
<reference evidence="4 5" key="1">
    <citation type="submission" date="2018-06" db="EMBL/GenBank/DDBJ databases">
        <title>Whole genome sequencing of Candida tropicalis (genome annotated by CSBL at Korea University).</title>
        <authorList>
            <person name="Ahn J."/>
        </authorList>
    </citation>
    <scope>NUCLEOTIDE SEQUENCE [LARGE SCALE GENOMIC DNA]</scope>
    <source>
        <strain evidence="4 5">ATCC 20962</strain>
    </source>
</reference>